<dbReference type="EMBL" id="UINC01036445">
    <property type="protein sequence ID" value="SVB30421.1"/>
    <property type="molecule type" value="Genomic_DNA"/>
</dbReference>
<evidence type="ECO:0000313" key="2">
    <source>
        <dbReference type="EMBL" id="SVB30421.1"/>
    </source>
</evidence>
<accession>A0A382CY65</accession>
<sequence length="181" mass="20888">MRNADKIIIGLLFALLIGAGYFQYLADKLNERMDEINTIDQKLVDKVEDQFSDSLRQYNLRFIGRGKHLRKAQLDIIANTELIIKNTDSLLSLIDDVDFKLDNFMRETGRKFKNVNNDIEDLSDEVRSNIRRTKQKLADLEQSRDQLTKDLKEIRALPSIIKSIQKMKEEAAKAAAEAEDD</sequence>
<feature type="coiled-coil region" evidence="1">
    <location>
        <begin position="105"/>
        <end position="181"/>
    </location>
</feature>
<dbReference type="AlphaFoldDB" id="A0A382CY65"/>
<organism evidence="2">
    <name type="scientific">marine metagenome</name>
    <dbReference type="NCBI Taxonomy" id="408172"/>
    <lineage>
        <taxon>unclassified sequences</taxon>
        <taxon>metagenomes</taxon>
        <taxon>ecological metagenomes</taxon>
    </lineage>
</organism>
<proteinExistence type="predicted"/>
<name>A0A382CY65_9ZZZZ</name>
<reference evidence="2" key="1">
    <citation type="submission" date="2018-05" db="EMBL/GenBank/DDBJ databases">
        <authorList>
            <person name="Lanie J.A."/>
            <person name="Ng W.-L."/>
            <person name="Kazmierczak K.M."/>
            <person name="Andrzejewski T.M."/>
            <person name="Davidsen T.M."/>
            <person name="Wayne K.J."/>
            <person name="Tettelin H."/>
            <person name="Glass J.I."/>
            <person name="Rusch D."/>
            <person name="Podicherti R."/>
            <person name="Tsui H.-C.T."/>
            <person name="Winkler M.E."/>
        </authorList>
    </citation>
    <scope>NUCLEOTIDE SEQUENCE</scope>
</reference>
<keyword evidence="1" id="KW-0175">Coiled coil</keyword>
<gene>
    <name evidence="2" type="ORF">METZ01_LOCUS183275</name>
</gene>
<protein>
    <submittedName>
        <fullName evidence="2">Uncharacterized protein</fullName>
    </submittedName>
</protein>
<evidence type="ECO:0000256" key="1">
    <source>
        <dbReference type="SAM" id="Coils"/>
    </source>
</evidence>